<comment type="subcellular location">
    <subcellularLocation>
        <location evidence="2">Endoplasmic reticulum</location>
    </subcellularLocation>
    <subcellularLocation>
        <location evidence="1">Nucleus</location>
    </subcellularLocation>
</comment>
<sequence length="783" mass="89305">MLSSSASRRDAARSGELRRPHAAGMARSGELLPKAGPAAVRHEGWMVRHGRRKIGRSFFHTRYFVLDNMLLAYYKKKPRENMIPLKSILIDGNCRVEDRGLKTHHGQMIYFLCIYNKKEKENQITMGAYDIEDALAWKRKIEFLIDQQQDTTTAKNRKAFASLDFDIDFGGPFSFSDHDSGQVKPEDEEEHRPTLLRRTTIGNGPPDSVLDWTKEPDIGLSNQNETNQVYSRKNWRLLRCQNGKFTVPLHKLLTLPLRRYFELKLNLKWCYTGTYYPFLSLSGLRIFEELVEVEYLARSCSRAMRAVGVVEASCEAIFGLVMSMDVTRYEWDCSFQYGSLVEEVDGHTAILYHRLQLNWFSMLVWPRDLCYVRYWRRNDDGSYVVLFRSTEHQNCGPQPGFMRAFIESGGFKISPLKSLNGRPRTQVQHLMQIDLKGWGVNYVPSFQYHSLLQMLNCVAGLREYFSQTDEIHTVPRIPVMHAMVNTVSMKKDQKQPEPNIKQTDYKSLDMVDEESEDEEDYQVPEAALEEEPTKSDSDAKTSDPIDLSWFSGIIRQDTNEKSRNCWAVPDSKIFKVRSKNFPHDKSKVPAGKYLMELVAIDWFKDIKRMDHVARRKGCAAQVAAEKGMFTFLVNIQIPGSSHYSLVLYFVSSSLKKGSLLQRFADGDDDFRNSRFKLIPSVPKGSWIVRQSVGSTPCLLGKAVDCSYLRGPEYLEVDVDIGSSAVANGVLGLVFGVVTTLVVDMAFLIQANTYDELPEQLLGAARLSHIEPSAAVIPKLDNIS</sequence>
<proteinExistence type="predicted"/>
<gene>
    <name evidence="7" type="ORF">U9M48_030050</name>
</gene>
<feature type="compositionally biased region" description="Basic and acidic residues" evidence="4">
    <location>
        <begin position="7"/>
        <end position="19"/>
    </location>
</feature>
<protein>
    <recommendedName>
        <fullName evidence="9">APOSTART</fullName>
    </recommendedName>
</protein>
<accession>A0AAQ3U2W3</accession>
<dbReference type="CDD" id="cd00821">
    <property type="entry name" value="PH"/>
    <property type="match status" value="1"/>
</dbReference>
<dbReference type="InterPro" id="IPR011993">
    <property type="entry name" value="PH-like_dom_sf"/>
</dbReference>
<organism evidence="7 8">
    <name type="scientific">Paspalum notatum var. saurae</name>
    <dbReference type="NCBI Taxonomy" id="547442"/>
    <lineage>
        <taxon>Eukaryota</taxon>
        <taxon>Viridiplantae</taxon>
        <taxon>Streptophyta</taxon>
        <taxon>Embryophyta</taxon>
        <taxon>Tracheophyta</taxon>
        <taxon>Spermatophyta</taxon>
        <taxon>Magnoliopsida</taxon>
        <taxon>Liliopsida</taxon>
        <taxon>Poales</taxon>
        <taxon>Poaceae</taxon>
        <taxon>PACMAD clade</taxon>
        <taxon>Panicoideae</taxon>
        <taxon>Andropogonodae</taxon>
        <taxon>Paspaleae</taxon>
        <taxon>Paspalinae</taxon>
        <taxon>Paspalum</taxon>
    </lineage>
</organism>
<dbReference type="AlphaFoldDB" id="A0AAQ3U2W3"/>
<dbReference type="Gene3D" id="2.30.29.30">
    <property type="entry name" value="Pleckstrin-homology domain (PH domain)/Phosphotyrosine-binding domain (PTB)"/>
    <property type="match status" value="1"/>
</dbReference>
<dbReference type="InterPro" id="IPR001849">
    <property type="entry name" value="PH_domain"/>
</dbReference>
<dbReference type="SMART" id="SM00234">
    <property type="entry name" value="START"/>
    <property type="match status" value="1"/>
</dbReference>
<dbReference type="SUPFAM" id="SSF55961">
    <property type="entry name" value="Bet v1-like"/>
    <property type="match status" value="1"/>
</dbReference>
<evidence type="ECO:0000259" key="6">
    <source>
        <dbReference type="PROSITE" id="PS50848"/>
    </source>
</evidence>
<dbReference type="GO" id="GO:0008289">
    <property type="term" value="F:lipid binding"/>
    <property type="evidence" value="ECO:0007669"/>
    <property type="project" value="InterPro"/>
</dbReference>
<evidence type="ECO:0000313" key="8">
    <source>
        <dbReference type="Proteomes" id="UP001341281"/>
    </source>
</evidence>
<evidence type="ECO:0000256" key="1">
    <source>
        <dbReference type="ARBA" id="ARBA00004123"/>
    </source>
</evidence>
<dbReference type="SUPFAM" id="SSF50729">
    <property type="entry name" value="PH domain-like"/>
    <property type="match status" value="1"/>
</dbReference>
<name>A0AAQ3U2W3_PASNO</name>
<dbReference type="Pfam" id="PF01852">
    <property type="entry name" value="START"/>
    <property type="match status" value="1"/>
</dbReference>
<evidence type="ECO:0000259" key="5">
    <source>
        <dbReference type="PROSITE" id="PS50003"/>
    </source>
</evidence>
<dbReference type="Gene3D" id="3.30.530.20">
    <property type="match status" value="1"/>
</dbReference>
<keyword evidence="8" id="KW-1185">Reference proteome</keyword>
<evidence type="ECO:0000256" key="4">
    <source>
        <dbReference type="SAM" id="MobiDB-lite"/>
    </source>
</evidence>
<keyword evidence="3" id="KW-0256">Endoplasmic reticulum</keyword>
<feature type="region of interest" description="Disordered" evidence="4">
    <location>
        <begin position="488"/>
        <end position="543"/>
    </location>
</feature>
<dbReference type="InterPro" id="IPR009769">
    <property type="entry name" value="EDR2_C"/>
</dbReference>
<dbReference type="GO" id="GO:0005634">
    <property type="term" value="C:nucleus"/>
    <property type="evidence" value="ECO:0007669"/>
    <property type="project" value="UniProtKB-SubCell"/>
</dbReference>
<feature type="compositionally biased region" description="Basic and acidic residues" evidence="4">
    <location>
        <begin position="531"/>
        <end position="543"/>
    </location>
</feature>
<dbReference type="Proteomes" id="UP001341281">
    <property type="component" value="Chromosome 06"/>
</dbReference>
<feature type="domain" description="START" evidence="6">
    <location>
        <begin position="302"/>
        <end position="452"/>
    </location>
</feature>
<dbReference type="GO" id="GO:0005783">
    <property type="term" value="C:endoplasmic reticulum"/>
    <property type="evidence" value="ECO:0007669"/>
    <property type="project" value="UniProtKB-SubCell"/>
</dbReference>
<dbReference type="PROSITE" id="PS50848">
    <property type="entry name" value="START"/>
    <property type="match status" value="1"/>
</dbReference>
<evidence type="ECO:0000256" key="2">
    <source>
        <dbReference type="ARBA" id="ARBA00004240"/>
    </source>
</evidence>
<reference evidence="7 8" key="1">
    <citation type="submission" date="2024-02" db="EMBL/GenBank/DDBJ databases">
        <title>High-quality chromosome-scale genome assembly of Pensacola bahiagrass (Paspalum notatum Flugge var. saurae).</title>
        <authorList>
            <person name="Vega J.M."/>
            <person name="Podio M."/>
            <person name="Orjuela J."/>
            <person name="Siena L.A."/>
            <person name="Pessino S.C."/>
            <person name="Combes M.C."/>
            <person name="Mariac C."/>
            <person name="Albertini E."/>
            <person name="Pupilli F."/>
            <person name="Ortiz J.P.A."/>
            <person name="Leblanc O."/>
        </authorList>
    </citation>
    <scope>NUCLEOTIDE SEQUENCE [LARGE SCALE GENOMIC DNA]</scope>
    <source>
        <strain evidence="7">R1</strain>
        <tissue evidence="7">Leaf</tissue>
    </source>
</reference>
<dbReference type="InterPro" id="IPR002913">
    <property type="entry name" value="START_lipid-bd_dom"/>
</dbReference>
<dbReference type="InterPro" id="IPR045096">
    <property type="entry name" value="EDR2-like"/>
</dbReference>
<dbReference type="CDD" id="cd00177">
    <property type="entry name" value="START"/>
    <property type="match status" value="1"/>
</dbReference>
<dbReference type="PROSITE" id="PS50003">
    <property type="entry name" value="PH_DOMAIN"/>
    <property type="match status" value="1"/>
</dbReference>
<feature type="region of interest" description="Disordered" evidence="4">
    <location>
        <begin position="1"/>
        <end position="28"/>
    </location>
</feature>
<dbReference type="Pfam" id="PF07059">
    <property type="entry name" value="EDR2_C"/>
    <property type="match status" value="1"/>
</dbReference>
<dbReference type="PANTHER" id="PTHR12136:SF92">
    <property type="entry name" value="PROTEIN ENHANCED DISEASE RESISTANCE 2"/>
    <property type="match status" value="1"/>
</dbReference>
<evidence type="ECO:0000256" key="3">
    <source>
        <dbReference type="ARBA" id="ARBA00022824"/>
    </source>
</evidence>
<dbReference type="SMART" id="SM00233">
    <property type="entry name" value="PH"/>
    <property type="match status" value="1"/>
</dbReference>
<feature type="compositionally biased region" description="Acidic residues" evidence="4">
    <location>
        <begin position="510"/>
        <end position="530"/>
    </location>
</feature>
<dbReference type="Pfam" id="PF00169">
    <property type="entry name" value="PH"/>
    <property type="match status" value="1"/>
</dbReference>
<feature type="domain" description="PH" evidence="5">
    <location>
        <begin position="39"/>
        <end position="146"/>
    </location>
</feature>
<dbReference type="InterPro" id="IPR023393">
    <property type="entry name" value="START-like_dom_sf"/>
</dbReference>
<dbReference type="EMBL" id="CP144750">
    <property type="protein sequence ID" value="WVZ82837.1"/>
    <property type="molecule type" value="Genomic_DNA"/>
</dbReference>
<evidence type="ECO:0000313" key="7">
    <source>
        <dbReference type="EMBL" id="WVZ82837.1"/>
    </source>
</evidence>
<dbReference type="PANTHER" id="PTHR12136">
    <property type="entry name" value="ENHANCED DISEASE RESISTANCE-RELATED"/>
    <property type="match status" value="1"/>
</dbReference>
<evidence type="ECO:0008006" key="9">
    <source>
        <dbReference type="Google" id="ProtNLM"/>
    </source>
</evidence>